<keyword evidence="3" id="KW-1185">Reference proteome</keyword>
<dbReference type="PROSITE" id="PS50835">
    <property type="entry name" value="IG_LIKE"/>
    <property type="match status" value="1"/>
</dbReference>
<comment type="caution">
    <text evidence="2">The sequence shown here is derived from an EMBL/GenBank/DDBJ whole genome shotgun (WGS) entry which is preliminary data.</text>
</comment>
<evidence type="ECO:0000259" key="1">
    <source>
        <dbReference type="PROSITE" id="PS50835"/>
    </source>
</evidence>
<evidence type="ECO:0000313" key="3">
    <source>
        <dbReference type="Proteomes" id="UP001597100"/>
    </source>
</evidence>
<organism evidence="2 3">
    <name type="scientific">Salinimicrobium gaetbulicola</name>
    <dbReference type="NCBI Taxonomy" id="999702"/>
    <lineage>
        <taxon>Bacteria</taxon>
        <taxon>Pseudomonadati</taxon>
        <taxon>Bacteroidota</taxon>
        <taxon>Flavobacteriia</taxon>
        <taxon>Flavobacteriales</taxon>
        <taxon>Flavobacteriaceae</taxon>
        <taxon>Salinimicrobium</taxon>
    </lineage>
</organism>
<sequence>AGDAVKLEAPTDFEDCAFETQEELDAAFNTWLDGFNTLNDGCDATAFFVGGEPTAPDLVTGGTVNATYKIDDGCTQDEVSSSFTINPNPTATATGGNLPCDASGFQLIGSASGGTPDYDYSWTGPGGFTSSVQNPIVTVEGTYELTVTDDKGCTDTDTATVSPPENCAHIFPTQTDCDEYKCITQSTDPDPIDFTLSNVCITLDGSVISNAVPGVFFYYADVTGKAGSTTVIVDQDSDLTKYFLAQNEQNVRVYSNECGVIEPTSITIYDHGDGTDQGDVEITFPSSAGTSYIISVKYDVKTILGGMLVGADPYASFTMYYSGGEMVSGSTGQISLNTNASCDPDPIEDPDDCQFDSSSATSNTIEKQSSDMVINDVNVSPVPFKEEINLSYDLNYTSDVTIEIFDFGGNLLKTVQDRGVSKGSSTSIGVDFSISANQMYLIRVTTDKETFVKQVVSSKK</sequence>
<dbReference type="Gene3D" id="2.60.40.10">
    <property type="entry name" value="Immunoglobulins"/>
    <property type="match status" value="1"/>
</dbReference>
<protein>
    <recommendedName>
        <fullName evidence="1">Ig-like domain-containing protein</fullName>
    </recommendedName>
</protein>
<reference evidence="3" key="1">
    <citation type="journal article" date="2019" name="Int. J. Syst. Evol. Microbiol.">
        <title>The Global Catalogue of Microorganisms (GCM) 10K type strain sequencing project: providing services to taxonomists for standard genome sequencing and annotation.</title>
        <authorList>
            <consortium name="The Broad Institute Genomics Platform"/>
            <consortium name="The Broad Institute Genome Sequencing Center for Infectious Disease"/>
            <person name="Wu L."/>
            <person name="Ma J."/>
        </authorList>
    </citation>
    <scope>NUCLEOTIDE SEQUENCE [LARGE SCALE GENOMIC DNA]</scope>
    <source>
        <strain evidence="3">CCUG 60898</strain>
    </source>
</reference>
<feature type="non-terminal residue" evidence="2">
    <location>
        <position position="1"/>
    </location>
</feature>
<dbReference type="Proteomes" id="UP001597100">
    <property type="component" value="Unassembled WGS sequence"/>
</dbReference>
<proteinExistence type="predicted"/>
<gene>
    <name evidence="2" type="ORF">ACFQ1G_12935</name>
</gene>
<feature type="domain" description="Ig-like" evidence="1">
    <location>
        <begin position="56"/>
        <end position="197"/>
    </location>
</feature>
<dbReference type="RefSeq" id="WP_380740198.1">
    <property type="nucleotide sequence ID" value="NZ_JBHTJP010000035.1"/>
</dbReference>
<dbReference type="InterPro" id="IPR007110">
    <property type="entry name" value="Ig-like_dom"/>
</dbReference>
<dbReference type="InterPro" id="IPR013783">
    <property type="entry name" value="Ig-like_fold"/>
</dbReference>
<dbReference type="EMBL" id="JBHTJP010000035">
    <property type="protein sequence ID" value="MFD0977700.1"/>
    <property type="molecule type" value="Genomic_DNA"/>
</dbReference>
<evidence type="ECO:0000313" key="2">
    <source>
        <dbReference type="EMBL" id="MFD0977700.1"/>
    </source>
</evidence>
<accession>A0ABW3IIJ9</accession>
<name>A0ABW3IIJ9_9FLAO</name>
<dbReference type="CDD" id="cd00146">
    <property type="entry name" value="PKD"/>
    <property type="match status" value="1"/>
</dbReference>